<comment type="caution">
    <text evidence="12">The sequence shown here is derived from an EMBL/GenBank/DDBJ whole genome shotgun (WGS) entry which is preliminary data.</text>
</comment>
<dbReference type="AlphaFoldDB" id="A0A4Z2B881"/>
<evidence type="ECO:0000313" key="13">
    <source>
        <dbReference type="Proteomes" id="UP000516260"/>
    </source>
</evidence>
<dbReference type="PROSITE" id="PS01187">
    <property type="entry name" value="EGF_CA"/>
    <property type="match status" value="2"/>
</dbReference>
<feature type="domain" description="EGF-like" evidence="10">
    <location>
        <begin position="42"/>
        <end position="81"/>
    </location>
</feature>
<dbReference type="SUPFAM" id="SSF57196">
    <property type="entry name" value="EGF/Laminin"/>
    <property type="match status" value="1"/>
</dbReference>
<dbReference type="PANTHER" id="PTHR47333:SF5">
    <property type="entry name" value="FIBRILLIN-3"/>
    <property type="match status" value="1"/>
</dbReference>
<dbReference type="InterPro" id="IPR000742">
    <property type="entry name" value="EGF"/>
</dbReference>
<feature type="domain" description="EGF-like" evidence="10">
    <location>
        <begin position="123"/>
        <end position="166"/>
    </location>
</feature>
<dbReference type="Gene3D" id="3.90.290.10">
    <property type="entry name" value="TGF-beta binding (TB) domain"/>
    <property type="match status" value="1"/>
</dbReference>
<dbReference type="FunFam" id="2.10.25.10:FF:000010">
    <property type="entry name" value="Pro-epidermal growth factor"/>
    <property type="match status" value="1"/>
</dbReference>
<comment type="subcellular location">
    <subcellularLocation>
        <location evidence="1">Secreted</location>
        <location evidence="1">Extracellular space</location>
        <location evidence="1">Extracellular matrix</location>
    </subcellularLocation>
</comment>
<keyword evidence="8" id="KW-0325">Glycoprotein</keyword>
<feature type="domain" description="TB" evidence="11">
    <location>
        <begin position="171"/>
        <end position="224"/>
    </location>
</feature>
<gene>
    <name evidence="12" type="ORF">fugu_006240</name>
</gene>
<dbReference type="EMBL" id="SWLE01000019">
    <property type="protein sequence ID" value="TNM88019.1"/>
    <property type="molecule type" value="Genomic_DNA"/>
</dbReference>
<evidence type="ECO:0008006" key="14">
    <source>
        <dbReference type="Google" id="ProtNLM"/>
    </source>
</evidence>
<dbReference type="Proteomes" id="UP000516260">
    <property type="component" value="Chromosome 6"/>
</dbReference>
<evidence type="ECO:0000259" key="11">
    <source>
        <dbReference type="PROSITE" id="PS51364"/>
    </source>
</evidence>
<proteinExistence type="predicted"/>
<dbReference type="SUPFAM" id="SSF57581">
    <property type="entry name" value="TB module/8-cys domain"/>
    <property type="match status" value="1"/>
</dbReference>
<dbReference type="Pfam" id="PF07645">
    <property type="entry name" value="EGF_CA"/>
    <property type="match status" value="4"/>
</dbReference>
<dbReference type="InterPro" id="IPR049883">
    <property type="entry name" value="NOTCH1_EGF-like"/>
</dbReference>
<dbReference type="FunFam" id="3.90.290.10:FF:000011">
    <property type="entry name" value="Fibrillin 2"/>
    <property type="match status" value="1"/>
</dbReference>
<dbReference type="SUPFAM" id="SSF57184">
    <property type="entry name" value="Growth factor receptor domain"/>
    <property type="match status" value="1"/>
</dbReference>
<dbReference type="FunFam" id="2.10.25.10:FF:000014">
    <property type="entry name" value="Latent-transforming growth factor beta-binding protein 3"/>
    <property type="match status" value="1"/>
</dbReference>
<dbReference type="CDD" id="cd00054">
    <property type="entry name" value="EGF_CA"/>
    <property type="match status" value="2"/>
</dbReference>
<dbReference type="Pfam" id="PF00683">
    <property type="entry name" value="TB"/>
    <property type="match status" value="1"/>
</dbReference>
<dbReference type="InterPro" id="IPR052080">
    <property type="entry name" value="vWF_C/EGF_Fibrillin"/>
</dbReference>
<keyword evidence="3" id="KW-0272">Extracellular matrix</keyword>
<organism evidence="12 13">
    <name type="scientific">Takifugu bimaculatus</name>
    <dbReference type="NCBI Taxonomy" id="433685"/>
    <lineage>
        <taxon>Eukaryota</taxon>
        <taxon>Metazoa</taxon>
        <taxon>Chordata</taxon>
        <taxon>Craniata</taxon>
        <taxon>Vertebrata</taxon>
        <taxon>Euteleostomi</taxon>
        <taxon>Actinopterygii</taxon>
        <taxon>Neopterygii</taxon>
        <taxon>Teleostei</taxon>
        <taxon>Neoteleostei</taxon>
        <taxon>Acanthomorphata</taxon>
        <taxon>Eupercaria</taxon>
        <taxon>Tetraodontiformes</taxon>
        <taxon>Tetradontoidea</taxon>
        <taxon>Tetraodontidae</taxon>
        <taxon>Takifugu</taxon>
    </lineage>
</organism>
<evidence type="ECO:0000256" key="2">
    <source>
        <dbReference type="ARBA" id="ARBA00022525"/>
    </source>
</evidence>
<keyword evidence="13" id="KW-1185">Reference proteome</keyword>
<protein>
    <recommendedName>
        <fullName evidence="14">Fibrillin 1</fullName>
    </recommendedName>
</protein>
<dbReference type="InterPro" id="IPR000152">
    <property type="entry name" value="EGF-type_Asp/Asn_hydroxyl_site"/>
</dbReference>
<evidence type="ECO:0000256" key="9">
    <source>
        <dbReference type="PROSITE-ProRule" id="PRU00076"/>
    </source>
</evidence>
<evidence type="ECO:0000259" key="10">
    <source>
        <dbReference type="PROSITE" id="PS50026"/>
    </source>
</evidence>
<dbReference type="InterPro" id="IPR001881">
    <property type="entry name" value="EGF-like_Ca-bd_dom"/>
</dbReference>
<dbReference type="SMART" id="SM00181">
    <property type="entry name" value="EGF"/>
    <property type="match status" value="4"/>
</dbReference>
<evidence type="ECO:0000256" key="3">
    <source>
        <dbReference type="ARBA" id="ARBA00022530"/>
    </source>
</evidence>
<keyword evidence="2" id="KW-0964">Secreted</keyword>
<dbReference type="GO" id="GO:0005509">
    <property type="term" value="F:calcium ion binding"/>
    <property type="evidence" value="ECO:0007669"/>
    <property type="project" value="InterPro"/>
</dbReference>
<evidence type="ECO:0000256" key="1">
    <source>
        <dbReference type="ARBA" id="ARBA00004498"/>
    </source>
</evidence>
<dbReference type="PROSITE" id="PS51364">
    <property type="entry name" value="TB"/>
    <property type="match status" value="1"/>
</dbReference>
<evidence type="ECO:0000313" key="12">
    <source>
        <dbReference type="EMBL" id="TNM88019.1"/>
    </source>
</evidence>
<keyword evidence="7" id="KW-1015">Disulfide bond</keyword>
<comment type="caution">
    <text evidence="9">Lacks conserved residue(s) required for the propagation of feature annotation.</text>
</comment>
<dbReference type="PROSITE" id="PS50026">
    <property type="entry name" value="EGF_3"/>
    <property type="match status" value="3"/>
</dbReference>
<evidence type="ECO:0000256" key="6">
    <source>
        <dbReference type="ARBA" id="ARBA00022737"/>
    </source>
</evidence>
<dbReference type="PROSITE" id="PS00010">
    <property type="entry name" value="ASX_HYDROXYL"/>
    <property type="match status" value="4"/>
</dbReference>
<keyword evidence="5" id="KW-0732">Signal</keyword>
<keyword evidence="4 9" id="KW-0245">EGF-like domain</keyword>
<reference evidence="12 13" key="1">
    <citation type="submission" date="2019-04" db="EMBL/GenBank/DDBJ databases">
        <title>The sequence and de novo assembly of Takifugu bimaculatus genome using PacBio and Hi-C technologies.</title>
        <authorList>
            <person name="Xu P."/>
            <person name="Liu B."/>
            <person name="Zhou Z."/>
        </authorList>
    </citation>
    <scope>NUCLEOTIDE SEQUENCE [LARGE SCALE GENOMIC DNA]</scope>
    <source>
        <strain evidence="12">TB-2018</strain>
        <tissue evidence="12">Muscle</tissue>
    </source>
</reference>
<dbReference type="PROSITE" id="PS01186">
    <property type="entry name" value="EGF_2"/>
    <property type="match status" value="2"/>
</dbReference>
<feature type="domain" description="EGF-like" evidence="10">
    <location>
        <begin position="1"/>
        <end position="41"/>
    </location>
</feature>
<dbReference type="SMART" id="SM00179">
    <property type="entry name" value="EGF_CA"/>
    <property type="match status" value="4"/>
</dbReference>
<dbReference type="InterPro" id="IPR009030">
    <property type="entry name" value="Growth_fac_rcpt_cys_sf"/>
</dbReference>
<evidence type="ECO:0000256" key="8">
    <source>
        <dbReference type="ARBA" id="ARBA00023180"/>
    </source>
</evidence>
<evidence type="ECO:0000256" key="5">
    <source>
        <dbReference type="ARBA" id="ARBA00022729"/>
    </source>
</evidence>
<dbReference type="PANTHER" id="PTHR47333">
    <property type="entry name" value="VON WILLEBRAND FACTOR C AND EGF DOMAIN-CONTAINING PROTEIN"/>
    <property type="match status" value="1"/>
</dbReference>
<name>A0A4Z2B881_9TELE</name>
<accession>A0A4Z2B881</accession>
<dbReference type="InterPro" id="IPR018097">
    <property type="entry name" value="EGF_Ca-bd_CS"/>
</dbReference>
<dbReference type="Gene3D" id="2.10.25.10">
    <property type="entry name" value="Laminin"/>
    <property type="match status" value="4"/>
</dbReference>
<dbReference type="InterPro" id="IPR017878">
    <property type="entry name" value="TB_dom"/>
</dbReference>
<keyword evidence="6" id="KW-0677">Repeat</keyword>
<dbReference type="InterPro" id="IPR036773">
    <property type="entry name" value="TB_dom_sf"/>
</dbReference>
<sequence length="236" mass="25765">MNECLENPGVCQNGICINTDGSFRCECPFGYNLDYTGVKCVDTDECSIGNPCGNGTCTNVVGGFECSCQDGFEPGPMMTCEDVNECSQNSLLCAFRCVNTFGSYECMCPAGYVLRDDQRMCRDQDECSEGLDDCDSNGMTCKNMIGSFVCICPPGMQRRLDGQGCTDNRKGYCYTEVLQTMCQQSSTGRISVTKSECCCHIGRGWGSQCELCPLPGTVQFKKMCPLGTGLHHRRQG</sequence>
<evidence type="ECO:0000256" key="4">
    <source>
        <dbReference type="ARBA" id="ARBA00022536"/>
    </source>
</evidence>
<evidence type="ECO:0000256" key="7">
    <source>
        <dbReference type="ARBA" id="ARBA00023157"/>
    </source>
</evidence>